<keyword evidence="18" id="KW-1185">Reference proteome</keyword>
<evidence type="ECO:0000256" key="2">
    <source>
        <dbReference type="ARBA" id="ARBA00004389"/>
    </source>
</evidence>
<organism evidence="17 18">
    <name type="scientific">Zophobas morio</name>
    <dbReference type="NCBI Taxonomy" id="2755281"/>
    <lineage>
        <taxon>Eukaryota</taxon>
        <taxon>Metazoa</taxon>
        <taxon>Ecdysozoa</taxon>
        <taxon>Arthropoda</taxon>
        <taxon>Hexapoda</taxon>
        <taxon>Insecta</taxon>
        <taxon>Pterygota</taxon>
        <taxon>Neoptera</taxon>
        <taxon>Endopterygota</taxon>
        <taxon>Coleoptera</taxon>
        <taxon>Polyphaga</taxon>
        <taxon>Cucujiformia</taxon>
        <taxon>Tenebrionidae</taxon>
        <taxon>Zophobas</taxon>
    </lineage>
</organism>
<dbReference type="SUPFAM" id="SSF47661">
    <property type="entry name" value="t-snare proteins"/>
    <property type="match status" value="1"/>
</dbReference>
<evidence type="ECO:0000256" key="6">
    <source>
        <dbReference type="ARBA" id="ARBA00022692"/>
    </source>
</evidence>
<keyword evidence="8" id="KW-0931">ER-Golgi transport</keyword>
<evidence type="ECO:0000256" key="7">
    <source>
        <dbReference type="ARBA" id="ARBA00022824"/>
    </source>
</evidence>
<comment type="similarity">
    <text evidence="3">Belongs to the syntaxin family.</text>
</comment>
<comment type="subcellular location">
    <subcellularLocation>
        <location evidence="13">Endomembrane system</location>
        <topology evidence="13">Single-pass type IV membrane protein</topology>
    </subcellularLocation>
    <subcellularLocation>
        <location evidence="2">Endoplasmic reticulum membrane</location>
        <topology evidence="2">Single-pass membrane protein</topology>
    </subcellularLocation>
</comment>
<accession>A0AA38M2X9</accession>
<reference evidence="17" key="1">
    <citation type="journal article" date="2023" name="G3 (Bethesda)">
        <title>Whole genome assemblies of Zophobas morio and Tenebrio molitor.</title>
        <authorList>
            <person name="Kaur S."/>
            <person name="Stinson S.A."/>
            <person name="diCenzo G.C."/>
        </authorList>
    </citation>
    <scope>NUCLEOTIDE SEQUENCE</scope>
    <source>
        <strain evidence="17">QUZm001</strain>
    </source>
</reference>
<dbReference type="Gene3D" id="1.20.5.110">
    <property type="match status" value="1"/>
</dbReference>
<evidence type="ECO:0000256" key="1">
    <source>
        <dbReference type="ARBA" id="ARBA00003746"/>
    </source>
</evidence>
<dbReference type="GO" id="GO:0015031">
    <property type="term" value="P:protein transport"/>
    <property type="evidence" value="ECO:0007669"/>
    <property type="project" value="UniProtKB-KW"/>
</dbReference>
<evidence type="ECO:0000259" key="16">
    <source>
        <dbReference type="Pfam" id="PF10496"/>
    </source>
</evidence>
<protein>
    <recommendedName>
        <fullName evidence="4">Syntaxin-18</fullName>
    </recommendedName>
</protein>
<keyword evidence="9" id="KW-0653">Protein transport</keyword>
<gene>
    <name evidence="17" type="ORF">Zmor_027432</name>
</gene>
<keyword evidence="10 15" id="KW-1133">Transmembrane helix</keyword>
<comment type="caution">
    <text evidence="17">The sequence shown here is derived from an EMBL/GenBank/DDBJ whole genome shotgun (WGS) entry which is preliminary data.</text>
</comment>
<evidence type="ECO:0000256" key="4">
    <source>
        <dbReference type="ARBA" id="ARBA00019409"/>
    </source>
</evidence>
<evidence type="ECO:0000256" key="11">
    <source>
        <dbReference type="ARBA" id="ARBA00023054"/>
    </source>
</evidence>
<dbReference type="InterPro" id="IPR010989">
    <property type="entry name" value="SNARE"/>
</dbReference>
<evidence type="ECO:0000313" key="17">
    <source>
        <dbReference type="EMBL" id="KAJ3640899.1"/>
    </source>
</evidence>
<keyword evidence="7" id="KW-0256">Endoplasmic reticulum</keyword>
<feature type="transmembrane region" description="Helical" evidence="15">
    <location>
        <begin position="315"/>
        <end position="336"/>
    </location>
</feature>
<evidence type="ECO:0000256" key="12">
    <source>
        <dbReference type="ARBA" id="ARBA00023136"/>
    </source>
</evidence>
<dbReference type="PANTHER" id="PTHR15959">
    <property type="entry name" value="SYNTAXIN-18"/>
    <property type="match status" value="1"/>
</dbReference>
<comment type="function">
    <text evidence="1">Syntaxin that may be involved in targeting and fusion of Golgi-derived retrograde transport vesicles with the ER.</text>
</comment>
<evidence type="ECO:0000313" key="18">
    <source>
        <dbReference type="Proteomes" id="UP001168821"/>
    </source>
</evidence>
<dbReference type="InterPro" id="IPR019529">
    <property type="entry name" value="Syntaxin-18_N"/>
</dbReference>
<evidence type="ECO:0000256" key="14">
    <source>
        <dbReference type="SAM" id="Coils"/>
    </source>
</evidence>
<dbReference type="Pfam" id="PF10496">
    <property type="entry name" value="Syntaxin-18_N"/>
    <property type="match status" value="1"/>
</dbReference>
<evidence type="ECO:0000256" key="15">
    <source>
        <dbReference type="SAM" id="Phobius"/>
    </source>
</evidence>
<evidence type="ECO:0000256" key="13">
    <source>
        <dbReference type="ARBA" id="ARBA00046280"/>
    </source>
</evidence>
<dbReference type="EMBL" id="JALNTZ010000009">
    <property type="protein sequence ID" value="KAJ3640899.1"/>
    <property type="molecule type" value="Genomic_DNA"/>
</dbReference>
<dbReference type="AlphaFoldDB" id="A0AA38M2X9"/>
<dbReference type="GO" id="GO:0031201">
    <property type="term" value="C:SNARE complex"/>
    <property type="evidence" value="ECO:0007669"/>
    <property type="project" value="TreeGrafter"/>
</dbReference>
<dbReference type="PANTHER" id="PTHR15959:SF0">
    <property type="entry name" value="SYNTAXIN-18"/>
    <property type="match status" value="1"/>
</dbReference>
<keyword evidence="11 14" id="KW-0175">Coiled coil</keyword>
<dbReference type="FunFam" id="1.20.5.110:FF:000015">
    <property type="entry name" value="Syntaxin-18, putative"/>
    <property type="match status" value="1"/>
</dbReference>
<dbReference type="GO" id="GO:0006890">
    <property type="term" value="P:retrograde vesicle-mediated transport, Golgi to endoplasmic reticulum"/>
    <property type="evidence" value="ECO:0007669"/>
    <property type="project" value="TreeGrafter"/>
</dbReference>
<evidence type="ECO:0000256" key="9">
    <source>
        <dbReference type="ARBA" id="ARBA00022927"/>
    </source>
</evidence>
<dbReference type="Proteomes" id="UP001168821">
    <property type="component" value="Unassembled WGS sequence"/>
</dbReference>
<evidence type="ECO:0000256" key="3">
    <source>
        <dbReference type="ARBA" id="ARBA00009063"/>
    </source>
</evidence>
<feature type="coiled-coil region" evidence="14">
    <location>
        <begin position="235"/>
        <end position="262"/>
    </location>
</feature>
<evidence type="ECO:0000256" key="8">
    <source>
        <dbReference type="ARBA" id="ARBA00022892"/>
    </source>
</evidence>
<evidence type="ECO:0000256" key="5">
    <source>
        <dbReference type="ARBA" id="ARBA00022448"/>
    </source>
</evidence>
<keyword evidence="5" id="KW-0813">Transport</keyword>
<dbReference type="GO" id="GO:0005789">
    <property type="term" value="C:endoplasmic reticulum membrane"/>
    <property type="evidence" value="ECO:0007669"/>
    <property type="project" value="UniProtKB-SubCell"/>
</dbReference>
<evidence type="ECO:0000256" key="10">
    <source>
        <dbReference type="ARBA" id="ARBA00022989"/>
    </source>
</evidence>
<keyword evidence="6 15" id="KW-0812">Transmembrane</keyword>
<proteinExistence type="inferred from homology"/>
<keyword evidence="12 15" id="KW-0472">Membrane</keyword>
<name>A0AA38M2X9_9CUCU</name>
<sequence>MTQFIESEIKVNSRLSPTPICPDILHEIFIPKFRTQFVKLGHLNMDITILFKACVKTVRTTNKALGVKEAKPTLLKVNPKDANLATAKEVVKQITYLQSFLLEHKAAYLNVLNYLSTNKTMTEVDREQIDSTAEKIVNACTALIGEYKKEIAKVAKSRQREEHYSGVIESLERYLKSVSKIYTETKAVRVKRVLETHKVAKLETIGKHEGEIKKPLPSPTTPPVNIEDELSVEEMQMFESENEMLFNELNATSEEVKQMESKVVHIAELQELFTEKVLQQEQDIERIANSVVGATSNMKDANEQIRQAIQRNAGLRVWVLFFLLVMSFSLLFLDWYND</sequence>
<feature type="domain" description="SNARE-complex protein Syntaxin-18 N-terminal" evidence="16">
    <location>
        <begin position="45"/>
        <end position="129"/>
    </location>
</feature>